<reference evidence="2 3" key="1">
    <citation type="submission" date="2023-01" db="EMBL/GenBank/DDBJ databases">
        <authorList>
            <person name="Kreplak J."/>
        </authorList>
    </citation>
    <scope>NUCLEOTIDE SEQUENCE [LARGE SCALE GENOMIC DNA]</scope>
</reference>
<feature type="compositionally biased region" description="Polar residues" evidence="1">
    <location>
        <begin position="259"/>
        <end position="268"/>
    </location>
</feature>
<evidence type="ECO:0000313" key="3">
    <source>
        <dbReference type="Proteomes" id="UP001157006"/>
    </source>
</evidence>
<evidence type="ECO:0000313" key="2">
    <source>
        <dbReference type="EMBL" id="CAI8615852.1"/>
    </source>
</evidence>
<evidence type="ECO:0000256" key="1">
    <source>
        <dbReference type="SAM" id="MobiDB-lite"/>
    </source>
</evidence>
<gene>
    <name evidence="2" type="ORF">VFH_VI000640</name>
</gene>
<keyword evidence="3" id="KW-1185">Reference proteome</keyword>
<protein>
    <submittedName>
        <fullName evidence="2">Uncharacterized protein</fullName>
    </submittedName>
</protein>
<dbReference type="AlphaFoldDB" id="A0AAV1B332"/>
<proteinExistence type="predicted"/>
<feature type="compositionally biased region" description="Low complexity" evidence="1">
    <location>
        <begin position="171"/>
        <end position="182"/>
    </location>
</feature>
<organism evidence="2 3">
    <name type="scientific">Vicia faba</name>
    <name type="common">Broad bean</name>
    <name type="synonym">Faba vulgaris</name>
    <dbReference type="NCBI Taxonomy" id="3906"/>
    <lineage>
        <taxon>Eukaryota</taxon>
        <taxon>Viridiplantae</taxon>
        <taxon>Streptophyta</taxon>
        <taxon>Embryophyta</taxon>
        <taxon>Tracheophyta</taxon>
        <taxon>Spermatophyta</taxon>
        <taxon>Magnoliopsida</taxon>
        <taxon>eudicotyledons</taxon>
        <taxon>Gunneridae</taxon>
        <taxon>Pentapetalae</taxon>
        <taxon>rosids</taxon>
        <taxon>fabids</taxon>
        <taxon>Fabales</taxon>
        <taxon>Fabaceae</taxon>
        <taxon>Papilionoideae</taxon>
        <taxon>50 kb inversion clade</taxon>
        <taxon>NPAAA clade</taxon>
        <taxon>Hologalegina</taxon>
        <taxon>IRL clade</taxon>
        <taxon>Fabeae</taxon>
        <taxon>Vicia</taxon>
    </lineage>
</organism>
<dbReference type="EMBL" id="OX451741">
    <property type="protein sequence ID" value="CAI8615852.1"/>
    <property type="molecule type" value="Genomic_DNA"/>
</dbReference>
<dbReference type="Proteomes" id="UP001157006">
    <property type="component" value="Chromosome 6"/>
</dbReference>
<name>A0AAV1B332_VICFA</name>
<feature type="region of interest" description="Disordered" evidence="1">
    <location>
        <begin position="259"/>
        <end position="296"/>
    </location>
</feature>
<feature type="compositionally biased region" description="Low complexity" evidence="1">
    <location>
        <begin position="272"/>
        <end position="285"/>
    </location>
</feature>
<feature type="region of interest" description="Disordered" evidence="1">
    <location>
        <begin position="170"/>
        <end position="192"/>
    </location>
</feature>
<sequence length="320" mass="35839">MDDNELVMLQNNTGTNRMKTIAPINGDMHLYVMHTVFGEEKILPLENNVGHNGVEDNNLEDDMLDELNNAAVIGIFYGLGTIKDLNNLGYNNGYYFRRDHCIVCDQYDILDNTLYFISIQVDSFAKVLICNQEDVEGLECNKEDEGLGKAKVGRPRKQKVVANPGLIVKISSQPSQPSQGGKESSENPDRPLNPHFQRIYIFLKAYKDSFFKCRPIIGLCGCFLKGYYDGQIIATMGRDPNDQMLPEVDQLFCVSQPSNVTGASSQPPTDVATSSHSPTAAATSSQPPPIVASRQQHQMDVQLNNHLKRERDFKKVYNQF</sequence>
<accession>A0AAV1B332</accession>